<dbReference type="Gene3D" id="2.60.210.10">
    <property type="entry name" value="Apoptosis, Tumor Necrosis Factor Receptor Associated Protein 2, Chain A"/>
    <property type="match status" value="1"/>
</dbReference>
<feature type="region of interest" description="Disordered" evidence="1">
    <location>
        <begin position="86"/>
        <end position="334"/>
    </location>
</feature>
<proteinExistence type="predicted"/>
<feature type="compositionally biased region" description="Acidic residues" evidence="1">
    <location>
        <begin position="115"/>
        <end position="124"/>
    </location>
</feature>
<accession>A0AAD9JJN3</accession>
<dbReference type="AlphaFoldDB" id="A0AAD9JJN3"/>
<dbReference type="SUPFAM" id="SSF49599">
    <property type="entry name" value="TRAF domain-like"/>
    <property type="match status" value="1"/>
</dbReference>
<dbReference type="Proteomes" id="UP001208570">
    <property type="component" value="Unassembled WGS sequence"/>
</dbReference>
<feature type="compositionally biased region" description="Basic residues" evidence="1">
    <location>
        <begin position="174"/>
        <end position="184"/>
    </location>
</feature>
<evidence type="ECO:0000256" key="1">
    <source>
        <dbReference type="SAM" id="MobiDB-lite"/>
    </source>
</evidence>
<protein>
    <submittedName>
        <fullName evidence="2">Uncharacterized protein</fullName>
    </submittedName>
</protein>
<keyword evidence="3" id="KW-1185">Reference proteome</keyword>
<feature type="compositionally biased region" description="Basic and acidic residues" evidence="1">
    <location>
        <begin position="162"/>
        <end position="173"/>
    </location>
</feature>
<feature type="compositionally biased region" description="Basic and acidic residues" evidence="1">
    <location>
        <begin position="250"/>
        <end position="265"/>
    </location>
</feature>
<evidence type="ECO:0000313" key="3">
    <source>
        <dbReference type="Proteomes" id="UP001208570"/>
    </source>
</evidence>
<name>A0AAD9JJN3_9ANNE</name>
<reference evidence="2" key="1">
    <citation type="journal article" date="2023" name="Mol. Biol. Evol.">
        <title>Third-Generation Sequencing Reveals the Adaptive Role of the Epigenome in Three Deep-Sea Polychaetes.</title>
        <authorList>
            <person name="Perez M."/>
            <person name="Aroh O."/>
            <person name="Sun Y."/>
            <person name="Lan Y."/>
            <person name="Juniper S.K."/>
            <person name="Young C.R."/>
            <person name="Angers B."/>
            <person name="Qian P.Y."/>
        </authorList>
    </citation>
    <scope>NUCLEOTIDE SEQUENCE</scope>
    <source>
        <strain evidence="2">P08H-3</strain>
    </source>
</reference>
<dbReference type="InterPro" id="IPR008974">
    <property type="entry name" value="TRAF-like"/>
</dbReference>
<evidence type="ECO:0000313" key="2">
    <source>
        <dbReference type="EMBL" id="KAK2153695.1"/>
    </source>
</evidence>
<feature type="compositionally biased region" description="Basic and acidic residues" evidence="1">
    <location>
        <begin position="125"/>
        <end position="136"/>
    </location>
</feature>
<feature type="compositionally biased region" description="Polar residues" evidence="1">
    <location>
        <begin position="320"/>
        <end position="334"/>
    </location>
</feature>
<gene>
    <name evidence="2" type="ORF">LSH36_289g03050</name>
</gene>
<organism evidence="2 3">
    <name type="scientific">Paralvinella palmiformis</name>
    <dbReference type="NCBI Taxonomy" id="53620"/>
    <lineage>
        <taxon>Eukaryota</taxon>
        <taxon>Metazoa</taxon>
        <taxon>Spiralia</taxon>
        <taxon>Lophotrochozoa</taxon>
        <taxon>Annelida</taxon>
        <taxon>Polychaeta</taxon>
        <taxon>Sedentaria</taxon>
        <taxon>Canalipalpata</taxon>
        <taxon>Terebellida</taxon>
        <taxon>Terebelliformia</taxon>
        <taxon>Alvinellidae</taxon>
        <taxon>Paralvinella</taxon>
    </lineage>
</organism>
<feature type="compositionally biased region" description="Basic and acidic residues" evidence="1">
    <location>
        <begin position="196"/>
        <end position="215"/>
    </location>
</feature>
<dbReference type="EMBL" id="JAODUP010000289">
    <property type="protein sequence ID" value="KAK2153695.1"/>
    <property type="molecule type" value="Genomic_DNA"/>
</dbReference>
<sequence length="453" mass="52483">MRHSHAQHEEQNVWVIVCYFLGHFQNRLRHDYKDNWRCYDNSNTIVRTAGAAGTRPGKRIATLKKTQSVGTLTRINRLQKVNMADDIEEKPIEQSPVNEKKQKKRKDKKKKDVDETASPENDAESETKQQQDDEKERKKKKKDKKKKKHEEDVTPEGDGQDNEPKGEPEEGQHREKKKKDKKKKKDEEAPTSTEQQSKDVEPERPRSEISENDKKKDKKRKKKERKQENATDNSEGIPNDGKAATEQTEIDDKEKQEGNVKEANKKDKKKKKKKEDNVAQESESNDANNEEMTNEQKKNNKEDKDNKKKDKKSKYDENNVKNSTQMTFKNNTKSPVSEEGYQKVLLLAQTFARVSTIARQHNLKISQTNDVLSKVEAVLTQLERTQNTYQFIWKIENFKEHFLAARMGKKMVVYCPKVESHHYGYHIGITLCPNGDGVGRVSLNIGTIDVKPN</sequence>
<feature type="compositionally biased region" description="Basic and acidic residues" evidence="1">
    <location>
        <begin position="294"/>
        <end position="319"/>
    </location>
</feature>
<feature type="compositionally biased region" description="Basic residues" evidence="1">
    <location>
        <begin position="137"/>
        <end position="148"/>
    </location>
</feature>
<comment type="caution">
    <text evidence="2">The sequence shown here is derived from an EMBL/GenBank/DDBJ whole genome shotgun (WGS) entry which is preliminary data.</text>
</comment>